<proteinExistence type="predicted"/>
<accession>A0A9J5XFE3</accession>
<dbReference type="InterPro" id="IPR016461">
    <property type="entry name" value="COMT-like"/>
</dbReference>
<dbReference type="PROSITE" id="PS51683">
    <property type="entry name" value="SAM_OMT_II"/>
    <property type="match status" value="1"/>
</dbReference>
<gene>
    <name evidence="5" type="ORF">H5410_046812</name>
</gene>
<dbReference type="Pfam" id="PF00891">
    <property type="entry name" value="Methyltransf_2"/>
    <property type="match status" value="1"/>
</dbReference>
<dbReference type="Proteomes" id="UP000824120">
    <property type="component" value="Chromosome 9"/>
</dbReference>
<keyword evidence="2" id="KW-0808">Transferase</keyword>
<organism evidence="5 6">
    <name type="scientific">Solanum commersonii</name>
    <name type="common">Commerson's wild potato</name>
    <name type="synonym">Commerson's nightshade</name>
    <dbReference type="NCBI Taxonomy" id="4109"/>
    <lineage>
        <taxon>Eukaryota</taxon>
        <taxon>Viridiplantae</taxon>
        <taxon>Streptophyta</taxon>
        <taxon>Embryophyta</taxon>
        <taxon>Tracheophyta</taxon>
        <taxon>Spermatophyta</taxon>
        <taxon>Magnoliopsida</taxon>
        <taxon>eudicotyledons</taxon>
        <taxon>Gunneridae</taxon>
        <taxon>Pentapetalae</taxon>
        <taxon>asterids</taxon>
        <taxon>lamiids</taxon>
        <taxon>Solanales</taxon>
        <taxon>Solanaceae</taxon>
        <taxon>Solanoideae</taxon>
        <taxon>Solaneae</taxon>
        <taxon>Solanum</taxon>
    </lineage>
</organism>
<evidence type="ECO:0000256" key="3">
    <source>
        <dbReference type="ARBA" id="ARBA00022691"/>
    </source>
</evidence>
<evidence type="ECO:0000313" key="6">
    <source>
        <dbReference type="Proteomes" id="UP000824120"/>
    </source>
</evidence>
<dbReference type="OrthoDB" id="1297798at2759"/>
<feature type="domain" description="O-methyltransferase C-terminal" evidence="4">
    <location>
        <begin position="2"/>
        <end position="47"/>
    </location>
</feature>
<dbReference type="EMBL" id="JACXVP010000009">
    <property type="protein sequence ID" value="KAG5586378.1"/>
    <property type="molecule type" value="Genomic_DNA"/>
</dbReference>
<keyword evidence="1" id="KW-0489">Methyltransferase</keyword>
<evidence type="ECO:0000256" key="2">
    <source>
        <dbReference type="ARBA" id="ARBA00022679"/>
    </source>
</evidence>
<evidence type="ECO:0000256" key="1">
    <source>
        <dbReference type="ARBA" id="ARBA00022603"/>
    </source>
</evidence>
<dbReference type="GO" id="GO:0032259">
    <property type="term" value="P:methylation"/>
    <property type="evidence" value="ECO:0007669"/>
    <property type="project" value="UniProtKB-KW"/>
</dbReference>
<protein>
    <recommendedName>
        <fullName evidence="4">O-methyltransferase C-terminal domain-containing protein</fullName>
    </recommendedName>
</protein>
<keyword evidence="3" id="KW-0949">S-adenosyl-L-methionine</keyword>
<evidence type="ECO:0000259" key="4">
    <source>
        <dbReference type="Pfam" id="PF00891"/>
    </source>
</evidence>
<reference evidence="5 6" key="1">
    <citation type="submission" date="2020-09" db="EMBL/GenBank/DDBJ databases">
        <title>De no assembly of potato wild relative species, Solanum commersonii.</title>
        <authorList>
            <person name="Cho K."/>
        </authorList>
    </citation>
    <scope>NUCLEOTIDE SEQUENCE [LARGE SCALE GENOMIC DNA]</scope>
    <source>
        <strain evidence="5">LZ3.2</strain>
        <tissue evidence="5">Leaf</tissue>
    </source>
</reference>
<comment type="caution">
    <text evidence="5">The sequence shown here is derived from an EMBL/GenBank/DDBJ whole genome shotgun (WGS) entry which is preliminary data.</text>
</comment>
<sequence length="59" mass="7065">MVLMDRNLEKGNDKSYETQLFFDMLMMVHVSGKERNQQDWEKLFSDAVLVTTTLYLCWD</sequence>
<evidence type="ECO:0000313" key="5">
    <source>
        <dbReference type="EMBL" id="KAG5586378.1"/>
    </source>
</evidence>
<keyword evidence="6" id="KW-1185">Reference proteome</keyword>
<dbReference type="GO" id="GO:0008171">
    <property type="term" value="F:O-methyltransferase activity"/>
    <property type="evidence" value="ECO:0007669"/>
    <property type="project" value="InterPro"/>
</dbReference>
<name>A0A9J5XFE3_SOLCO</name>
<dbReference type="Gene3D" id="3.40.50.150">
    <property type="entry name" value="Vaccinia Virus protein VP39"/>
    <property type="match status" value="1"/>
</dbReference>
<dbReference type="AlphaFoldDB" id="A0A9J5XFE3"/>
<dbReference type="InterPro" id="IPR029063">
    <property type="entry name" value="SAM-dependent_MTases_sf"/>
</dbReference>
<dbReference type="InterPro" id="IPR001077">
    <property type="entry name" value="COMT_C"/>
</dbReference>